<evidence type="ECO:0000256" key="12">
    <source>
        <dbReference type="ARBA" id="ARBA00022741"/>
    </source>
</evidence>
<dbReference type="InterPro" id="IPR006574">
    <property type="entry name" value="PRY"/>
</dbReference>
<evidence type="ECO:0000259" key="22">
    <source>
        <dbReference type="PROSITE" id="PS50188"/>
    </source>
</evidence>
<dbReference type="InterPro" id="IPR029495">
    <property type="entry name" value="NACHT-assoc"/>
</dbReference>
<dbReference type="PANTHER" id="PTHR24106">
    <property type="entry name" value="NACHT, LRR AND CARD DOMAINS-CONTAINING"/>
    <property type="match status" value="1"/>
</dbReference>
<dbReference type="InterPro" id="IPR003877">
    <property type="entry name" value="SPRY_dom"/>
</dbReference>
<evidence type="ECO:0000256" key="13">
    <source>
        <dbReference type="ARBA" id="ARBA00022840"/>
    </source>
</evidence>
<keyword evidence="7" id="KW-0399">Innate immunity</keyword>
<keyword evidence="14" id="KW-0832">Ubl conjugation</keyword>
<comment type="similarity">
    <text evidence="20">Belongs to the NOD1-NOD2 family.</text>
</comment>
<keyword evidence="6" id="KW-0963">Cytoplasm</keyword>
<evidence type="ECO:0000256" key="3">
    <source>
        <dbReference type="ARBA" id="ARBA00004193"/>
    </source>
</evidence>
<dbReference type="SMART" id="SM01288">
    <property type="entry name" value="FISNA"/>
    <property type="match status" value="1"/>
</dbReference>
<dbReference type="Pfam" id="PF14484">
    <property type="entry name" value="FISNA"/>
    <property type="match status" value="1"/>
</dbReference>
<evidence type="ECO:0000259" key="24">
    <source>
        <dbReference type="PROSITE" id="PS50837"/>
    </source>
</evidence>
<evidence type="ECO:0000256" key="9">
    <source>
        <dbReference type="ARBA" id="ARBA00022614"/>
    </source>
</evidence>
<feature type="region of interest" description="Disordered" evidence="21">
    <location>
        <begin position="865"/>
        <end position="888"/>
    </location>
</feature>
<keyword evidence="8" id="KW-1210">Necrosis</keyword>
<evidence type="ECO:0000259" key="25">
    <source>
        <dbReference type="PROSITE" id="PS51830"/>
    </source>
</evidence>
<evidence type="ECO:0000256" key="11">
    <source>
        <dbReference type="ARBA" id="ARBA00022737"/>
    </source>
</evidence>
<keyword evidence="19" id="KW-0449">Lipoprotein</keyword>
<dbReference type="Pfam" id="PF17776">
    <property type="entry name" value="NLRC4_HD2"/>
    <property type="match status" value="1"/>
</dbReference>
<evidence type="ECO:0000256" key="5">
    <source>
        <dbReference type="ARBA" id="ARBA00022475"/>
    </source>
</evidence>
<dbReference type="Gene3D" id="2.60.120.920">
    <property type="match status" value="1"/>
</dbReference>
<comment type="subcellular location">
    <subcellularLocation>
        <location evidence="2">Basolateral cell membrane</location>
    </subcellularLocation>
    <subcellularLocation>
        <location evidence="3">Cell membrane</location>
        <topology evidence="3">Lipid-anchor</topology>
    </subcellularLocation>
    <subcellularLocation>
        <location evidence="1">Inflammasome</location>
    </subcellularLocation>
</comment>
<accession>A0ABQ8L6U2</accession>
<evidence type="ECO:0000256" key="19">
    <source>
        <dbReference type="ARBA" id="ARBA00023288"/>
    </source>
</evidence>
<keyword evidence="17" id="KW-0564">Palmitate</keyword>
<evidence type="ECO:0000256" key="1">
    <source>
        <dbReference type="ARBA" id="ARBA00004110"/>
    </source>
</evidence>
<dbReference type="InterPro" id="IPR001315">
    <property type="entry name" value="CARD"/>
</dbReference>
<evidence type="ECO:0000256" key="14">
    <source>
        <dbReference type="ARBA" id="ARBA00022843"/>
    </source>
</evidence>
<feature type="region of interest" description="Disordered" evidence="21">
    <location>
        <begin position="912"/>
        <end position="949"/>
    </location>
</feature>
<dbReference type="InterPro" id="IPR041267">
    <property type="entry name" value="NLRP_HD2"/>
</dbReference>
<dbReference type="PROSITE" id="PS51450">
    <property type="entry name" value="LRR"/>
    <property type="match status" value="2"/>
</dbReference>
<name>A0ABQ8L6U2_LABRO</name>
<evidence type="ECO:0000256" key="17">
    <source>
        <dbReference type="ARBA" id="ARBA00023139"/>
    </source>
</evidence>
<evidence type="ECO:0000256" key="8">
    <source>
        <dbReference type="ARBA" id="ARBA00022590"/>
    </source>
</evidence>
<feature type="domain" description="CARD" evidence="23">
    <location>
        <begin position="1661"/>
        <end position="1724"/>
    </location>
</feature>
<comment type="similarity">
    <text evidence="4">Belongs to the NLRP family.</text>
</comment>
<keyword evidence="18" id="KW-1271">Inflammasome</keyword>
<evidence type="ECO:0000256" key="18">
    <source>
        <dbReference type="ARBA" id="ARBA00023233"/>
    </source>
</evidence>
<keyword evidence="12" id="KW-0547">Nucleotide-binding</keyword>
<dbReference type="Pfam" id="PF23679">
    <property type="entry name" value="UPA-FIIND"/>
    <property type="match status" value="1"/>
</dbReference>
<dbReference type="SUPFAM" id="SSF47986">
    <property type="entry name" value="DEATH domain"/>
    <property type="match status" value="1"/>
</dbReference>
<dbReference type="Pfam" id="PF00622">
    <property type="entry name" value="SPRY"/>
    <property type="match status" value="1"/>
</dbReference>
<dbReference type="PROSITE" id="PS50188">
    <property type="entry name" value="B302_SPRY"/>
    <property type="match status" value="1"/>
</dbReference>
<feature type="domain" description="NACHT" evidence="24">
    <location>
        <begin position="264"/>
        <end position="397"/>
    </location>
</feature>
<keyword evidence="27" id="KW-1185">Reference proteome</keyword>
<evidence type="ECO:0000256" key="7">
    <source>
        <dbReference type="ARBA" id="ARBA00022588"/>
    </source>
</evidence>
<dbReference type="InterPro" id="IPR043136">
    <property type="entry name" value="B30.2/SPRY_sf"/>
</dbReference>
<dbReference type="Pfam" id="PF13553">
    <property type="entry name" value="FIIND"/>
    <property type="match status" value="1"/>
</dbReference>
<dbReference type="EMBL" id="JACTAM010002274">
    <property type="protein sequence ID" value="KAI2645358.1"/>
    <property type="molecule type" value="Genomic_DNA"/>
</dbReference>
<dbReference type="PROSITE" id="PS50209">
    <property type="entry name" value="CARD"/>
    <property type="match status" value="1"/>
</dbReference>
<dbReference type="SMART" id="SM00449">
    <property type="entry name" value="SPRY"/>
    <property type="match status" value="1"/>
</dbReference>
<dbReference type="SUPFAM" id="SSF49899">
    <property type="entry name" value="Concanavalin A-like lectins/glucanases"/>
    <property type="match status" value="1"/>
</dbReference>
<evidence type="ECO:0000256" key="16">
    <source>
        <dbReference type="ARBA" id="ARBA00023136"/>
    </source>
</evidence>
<dbReference type="InterPro" id="IPR027417">
    <property type="entry name" value="P-loop_NTPase"/>
</dbReference>
<dbReference type="InterPro" id="IPR007111">
    <property type="entry name" value="NACHT_NTPase"/>
</dbReference>
<feature type="region of interest" description="Disordered" evidence="21">
    <location>
        <begin position="73"/>
        <end position="125"/>
    </location>
</feature>
<dbReference type="Pfam" id="PF05729">
    <property type="entry name" value="NACHT"/>
    <property type="match status" value="1"/>
</dbReference>
<comment type="caution">
    <text evidence="26">The sequence shown here is derived from an EMBL/GenBank/DDBJ whole genome shotgun (WGS) entry which is preliminary data.</text>
</comment>
<dbReference type="InterPro" id="IPR001870">
    <property type="entry name" value="B30.2/SPRY"/>
</dbReference>
<dbReference type="InterPro" id="IPR032675">
    <property type="entry name" value="LRR_dom_sf"/>
</dbReference>
<dbReference type="CDD" id="cd16040">
    <property type="entry name" value="SPRY_PRY_SNTX"/>
    <property type="match status" value="1"/>
</dbReference>
<protein>
    <submittedName>
        <fullName evidence="26">Uncharacterized protein</fullName>
    </submittedName>
</protein>
<dbReference type="InterPro" id="IPR041075">
    <property type="entry name" value="NOD1/2_WH"/>
</dbReference>
<dbReference type="Gene3D" id="3.40.50.300">
    <property type="entry name" value="P-loop containing nucleotide triphosphate hydrolases"/>
    <property type="match status" value="1"/>
</dbReference>
<dbReference type="PROSITE" id="PS50837">
    <property type="entry name" value="NACHT"/>
    <property type="match status" value="1"/>
</dbReference>
<feature type="compositionally biased region" description="Polar residues" evidence="21">
    <location>
        <begin position="79"/>
        <end position="104"/>
    </location>
</feature>
<evidence type="ECO:0000256" key="6">
    <source>
        <dbReference type="ARBA" id="ARBA00022490"/>
    </source>
</evidence>
<organism evidence="26 27">
    <name type="scientific">Labeo rohita</name>
    <name type="common">Indian major carp</name>
    <name type="synonym">Cyprinus rohita</name>
    <dbReference type="NCBI Taxonomy" id="84645"/>
    <lineage>
        <taxon>Eukaryota</taxon>
        <taxon>Metazoa</taxon>
        <taxon>Chordata</taxon>
        <taxon>Craniata</taxon>
        <taxon>Vertebrata</taxon>
        <taxon>Euteleostomi</taxon>
        <taxon>Actinopterygii</taxon>
        <taxon>Neopterygii</taxon>
        <taxon>Teleostei</taxon>
        <taxon>Ostariophysi</taxon>
        <taxon>Cypriniformes</taxon>
        <taxon>Cyprinidae</taxon>
        <taxon>Labeoninae</taxon>
        <taxon>Labeonini</taxon>
        <taxon>Labeo</taxon>
    </lineage>
</organism>
<dbReference type="Gene3D" id="1.10.533.10">
    <property type="entry name" value="Death Domain, Fas"/>
    <property type="match status" value="1"/>
</dbReference>
<gene>
    <name evidence="26" type="ORF">H4Q32_028872</name>
</gene>
<evidence type="ECO:0000313" key="27">
    <source>
        <dbReference type="Proteomes" id="UP000830375"/>
    </source>
</evidence>
<dbReference type="Proteomes" id="UP000830375">
    <property type="component" value="Unassembled WGS sequence"/>
</dbReference>
<keyword evidence="15" id="KW-0391">Immunity</keyword>
<proteinExistence type="inferred from homology"/>
<evidence type="ECO:0000256" key="21">
    <source>
        <dbReference type="SAM" id="MobiDB-lite"/>
    </source>
</evidence>
<dbReference type="InterPro" id="IPR001611">
    <property type="entry name" value="Leu-rich_rpt"/>
</dbReference>
<dbReference type="InterPro" id="IPR013320">
    <property type="entry name" value="ConA-like_dom_sf"/>
</dbReference>
<keyword evidence="9" id="KW-0433">Leucine-rich repeat</keyword>
<evidence type="ECO:0000256" key="2">
    <source>
        <dbReference type="ARBA" id="ARBA00004187"/>
    </source>
</evidence>
<evidence type="ECO:0000259" key="23">
    <source>
        <dbReference type="PROSITE" id="PS50209"/>
    </source>
</evidence>
<keyword evidence="11" id="KW-0677">Repeat</keyword>
<dbReference type="Gene3D" id="3.80.10.10">
    <property type="entry name" value="Ribonuclease Inhibitor"/>
    <property type="match status" value="2"/>
</dbReference>
<sequence>MEGDSVLWDCNALCRRTDELLRGNEEVSHQFVFRPALLIQLNKPKVEESQATEIFVGTKKNTASKMSLLEKKEEENIVHQKQGSTSPEPSGVSVKSDQSMTNPLQFGDGTGTFNPRSKEDQTASCSVSSYVSTKSETYVHHHRHLSEGAMTSDPVDGQTGDLQQDSYQPVDDDLHRVKDQHKNSMKRKYDSLFEGINMRENQILLNRIYTQLYIIEGDTELVNEEHEVLQMEKTARTPHLHITPIYCNDIFKPLSGHVKKDKIKVVLTKGIAGIGKTVSVHKFILDWAEGKANQDVDFMFVLPFRELNLIQDHQYSLHRLLLDFHPELQDMDSKIYEECNVVFIFDGLDESRITLFSESEKVSDVTETSSVGVLISNLVKGDLLPSAHIWITSRPAAVSHKLSGYVERVTEIQGFNEPQKEEYFRKRISDKEQASIIISHIKKAKSLHIMCHIPIFCWISAAVLQQLLKEDLSAEIPQTLTEIYIHFLLTQINMKNQKYEEKDSGNLLQSNREVIVKLAELAFKQLIKGNIMFYEEDLRESGIDVTDASVYSGICTEIFKEESVIHQRKVYSFIHLSFQEFLAAFYVFYSHLLKNMKPFQLFLDDKYKGSLYELLTSTVDQTLVSKNGHLDLFLRFLLGISLESNQRLMKGLLTHTENSLETIRETMQYIKERIKGHTDFPADRSINLFLCLLEVNDQTLYQEIQQFVKSDKHSKVKLSSAHCSAIAYMLQMSEEVLEEFEPMKYNALDEGRWRLMPAVMNCRKALLAGCGITDQHCESLSSALQSLNSPLIMLDLCNNDLQDSGVKLLSDGLKSAHCQLNILRLSGCRLTGQCCESLSSALQSSNSHLRELDLSNNDLQDSGVRLLSDGLKSPNSDRDRASESMSQQAKISAFFKRSQGGDDDSTCSAASSSRCSFPTPNQSTEKSPSAACPAPDKQQKSSHHRTTGFDPAWLSEGKYSPWLYKTDLVANFKTGVPKLGPGPWFSANLPQHTCQGASSMPSKSLISCFRLAFCNLTGQCCESLSSALQSSNSSLRELDLSNNDLQDLGVEMISAGLKSSHCQLNTLRLSGCMVTEKGCGYVFAALSSNPSHLRELDLSYNHPGESVVKLLSNPNCTLDKLKAVEVVSGADPPSGLDTDQIWVQDDCSDHLIWIQTGYACNLTLDPDTANNEFILSEENRKVTYVEKDQSYPDHLERFVVYQILCRESLTGRCYWEAEWSGVEAVLSVTYKGIVRKERSSDCMFGRNKNSWSLLCSEGRFIARHNNNSTDISAPSCSSKRVGVYLDKSAGTLSFYSISDTNTLTHLHTFNNTFTESLYAGFGVYYLNSSVSLCDINSLYKEPSVGNKTNTHISRFSNPKPSEPNLHPLLTCQSCINIVDSDQWVQIEPLIYTEEGMSKFGVSTVPGRYECIRTRMRWVCDCEVTFQYHVVDGQFLNTQLKNLQYNRIGPVIDVTLISGKLEEVHLPHYVCLGNSDPSLKDAVKVLSVKDEGIYVEPVQLTRFHAKIVQPSFSLKTLIISWIMQWDEHCDLLLYMCSKDPLILHVYFFPLDKHLKEAVEKEEKSSHPISHPRPDKAFRMKTPHFLNVPGASVHPKEGITLRRDTVPNFFKVKMHLENDLEMSLTRDEDHARDCNIVWTATIEKDELDQINPKKDEQHLLLNSDKDKAAFFDNNFANLVQRVMNVKIVADQLLQQDIIHKEQYSQITHDNLTSADSMRKICDIMRKHSVTVKAKLITILQDEKLYDFRTSV</sequence>
<keyword evidence="13" id="KW-0067">ATP-binding</keyword>
<dbReference type="InterPro" id="IPR011029">
    <property type="entry name" value="DEATH-like_dom_sf"/>
</dbReference>
<keyword evidence="16" id="KW-0472">Membrane</keyword>
<keyword evidence="10" id="KW-0378">Hydrolase</keyword>
<evidence type="ECO:0000313" key="26">
    <source>
        <dbReference type="EMBL" id="KAI2645358.1"/>
    </source>
</evidence>
<reference evidence="26 27" key="1">
    <citation type="submission" date="2022-01" db="EMBL/GenBank/DDBJ databases">
        <title>A high-quality chromosome-level genome assembly of rohu carp, Labeo rohita.</title>
        <authorList>
            <person name="Arick M.A. II"/>
            <person name="Hsu C.-Y."/>
            <person name="Magbanua Z."/>
            <person name="Pechanova O."/>
            <person name="Grover C."/>
            <person name="Miller E."/>
            <person name="Thrash A."/>
            <person name="Ezzel L."/>
            <person name="Alam S."/>
            <person name="Benzie J."/>
            <person name="Hamilton M."/>
            <person name="Karsi A."/>
            <person name="Lawrence M.L."/>
            <person name="Peterson D.G."/>
        </authorList>
    </citation>
    <scope>NUCLEOTIDE SEQUENCE [LARGE SCALE GENOMIC DNA]</scope>
    <source>
        <strain evidence="27">BAU-BD-2019</strain>
        <tissue evidence="26">Blood</tissue>
    </source>
</reference>
<dbReference type="PROSITE" id="PS51830">
    <property type="entry name" value="FIIND"/>
    <property type="match status" value="1"/>
</dbReference>
<feature type="compositionally biased region" description="Polar residues" evidence="21">
    <location>
        <begin position="918"/>
        <end position="927"/>
    </location>
</feature>
<dbReference type="PRINTS" id="PR01407">
    <property type="entry name" value="BUTYPHLNCDUF"/>
</dbReference>
<keyword evidence="10" id="KW-0645">Protease</keyword>
<dbReference type="Pfam" id="PF13765">
    <property type="entry name" value="PRY"/>
    <property type="match status" value="1"/>
</dbReference>
<evidence type="ECO:0000256" key="20">
    <source>
        <dbReference type="ARBA" id="ARBA00038296"/>
    </source>
</evidence>
<dbReference type="Pfam" id="PF13516">
    <property type="entry name" value="LRR_6"/>
    <property type="match status" value="2"/>
</dbReference>
<keyword evidence="5" id="KW-1003">Cell membrane</keyword>
<dbReference type="InterPro" id="IPR003879">
    <property type="entry name" value="Butyrophylin_SPRY"/>
</dbReference>
<dbReference type="Pfam" id="PF17779">
    <property type="entry name" value="WHD_NOD2"/>
    <property type="match status" value="1"/>
</dbReference>
<evidence type="ECO:0000256" key="4">
    <source>
        <dbReference type="ARBA" id="ARBA00008665"/>
    </source>
</evidence>
<dbReference type="SMART" id="SM00589">
    <property type="entry name" value="PRY"/>
    <property type="match status" value="1"/>
</dbReference>
<dbReference type="InterPro" id="IPR051261">
    <property type="entry name" value="NLR"/>
</dbReference>
<feature type="domain" description="B30.2/SPRY" evidence="22">
    <location>
        <begin position="1142"/>
        <end position="1339"/>
    </location>
</feature>
<evidence type="ECO:0000256" key="15">
    <source>
        <dbReference type="ARBA" id="ARBA00022859"/>
    </source>
</evidence>
<dbReference type="InterPro" id="IPR025307">
    <property type="entry name" value="FIIND_dom"/>
</dbReference>
<feature type="domain" description="FIIND" evidence="25">
    <location>
        <begin position="1379"/>
        <end position="1654"/>
    </location>
</feature>
<evidence type="ECO:0000256" key="10">
    <source>
        <dbReference type="ARBA" id="ARBA00022670"/>
    </source>
</evidence>
<dbReference type="SMART" id="SM00368">
    <property type="entry name" value="LRR_RI"/>
    <property type="match status" value="5"/>
</dbReference>
<dbReference type="SUPFAM" id="SSF52047">
    <property type="entry name" value="RNI-like"/>
    <property type="match status" value="1"/>
</dbReference>